<reference evidence="2 3" key="1">
    <citation type="submission" date="2013-05" db="EMBL/GenBank/DDBJ databases">
        <title>Genome assembly of Chondromyces apiculatus DSM 436.</title>
        <authorList>
            <person name="Sharma G."/>
            <person name="Khatri I."/>
            <person name="Kaur C."/>
            <person name="Mayilraj S."/>
            <person name="Subramanian S."/>
        </authorList>
    </citation>
    <scope>NUCLEOTIDE SEQUENCE [LARGE SCALE GENOMIC DNA]</scope>
    <source>
        <strain evidence="2 3">DSM 436</strain>
    </source>
</reference>
<dbReference type="EMBL" id="ASRX01000010">
    <property type="protein sequence ID" value="EYF07436.1"/>
    <property type="molecule type" value="Genomic_DNA"/>
</dbReference>
<sequence>MFTEGASKELAELAPAEASKVREWLDAFSRSPRRRELHRVPHPGTPVYQGKVGRHRVLLSQPWDVNMIVVLTVRADATIPDEDEIKALLPPSPDDMSSSPPKSVLGYLSEVEIENLRSIVSLRWTATRGPGWHVILGDNGAGKSSFLRCIALLLLIPDERSALRIDMKSWMRWEADRMALRVSVAVALPRKNGLLPTEAAEEDWSEEESSLVLSGNLPSRSTGRSRMLSGVFSAGFGPFRRFTGGDPEFERSYNAYPLVARHSSLFDERVSMTESLVWLKELQRKSQKQPDIAKLLDQLITFVNQEGFLPNDVQLSKITEDGVSFVDASGAEIPISELSDGYRSVLSLTLELIRQLASHFGAGKVFDAKAETIVCPGLVLIDEVDAHLHPSWQRRIGFWLREHFPWIQFIVTTHSVLVCQAAEKGSIFRLPQPGTDEEGRMVRGVELDRLLYGDLVEAYDTEAMGSIGRSEKAFDLLRRLANLNRKEIEEGLNGEELAEQTRLRGIFPAAHEAS</sequence>
<evidence type="ECO:0000313" key="3">
    <source>
        <dbReference type="Proteomes" id="UP000019678"/>
    </source>
</evidence>
<gene>
    <name evidence="2" type="ORF">CAP_0189</name>
</gene>
<dbReference type="eggNOG" id="COG3950">
    <property type="taxonomic scope" value="Bacteria"/>
</dbReference>
<feature type="domain" description="AAA+ ATPase" evidence="1">
    <location>
        <begin position="131"/>
        <end position="457"/>
    </location>
</feature>
<keyword evidence="3" id="KW-1185">Reference proteome</keyword>
<evidence type="ECO:0000313" key="2">
    <source>
        <dbReference type="EMBL" id="EYF07436.1"/>
    </source>
</evidence>
<dbReference type="AlphaFoldDB" id="A0A017TFP1"/>
<name>A0A017TFP1_9BACT</name>
<dbReference type="STRING" id="1192034.CAP_0189"/>
<dbReference type="Pfam" id="PF13304">
    <property type="entry name" value="AAA_21"/>
    <property type="match status" value="1"/>
</dbReference>
<dbReference type="SMART" id="SM00382">
    <property type="entry name" value="AAA"/>
    <property type="match status" value="1"/>
</dbReference>
<dbReference type="InterPro" id="IPR027417">
    <property type="entry name" value="P-loop_NTPase"/>
</dbReference>
<dbReference type="PANTHER" id="PTHR43581">
    <property type="entry name" value="ATP/GTP PHOSPHATASE"/>
    <property type="match status" value="1"/>
</dbReference>
<comment type="caution">
    <text evidence="2">The sequence shown here is derived from an EMBL/GenBank/DDBJ whole genome shotgun (WGS) entry which is preliminary data.</text>
</comment>
<dbReference type="CDD" id="cd00267">
    <property type="entry name" value="ABC_ATPase"/>
    <property type="match status" value="1"/>
</dbReference>
<accession>A0A017TFP1</accession>
<dbReference type="InterPro" id="IPR003593">
    <property type="entry name" value="AAA+_ATPase"/>
</dbReference>
<proteinExistence type="predicted"/>
<evidence type="ECO:0000259" key="1">
    <source>
        <dbReference type="SMART" id="SM00382"/>
    </source>
</evidence>
<dbReference type="Proteomes" id="UP000019678">
    <property type="component" value="Unassembled WGS sequence"/>
</dbReference>
<dbReference type="PANTHER" id="PTHR43581:SF2">
    <property type="entry name" value="EXCINUCLEASE ATPASE SUBUNIT"/>
    <property type="match status" value="1"/>
</dbReference>
<dbReference type="InterPro" id="IPR051396">
    <property type="entry name" value="Bact_Antivir_Def_Nuclease"/>
</dbReference>
<dbReference type="GO" id="GO:0016887">
    <property type="term" value="F:ATP hydrolysis activity"/>
    <property type="evidence" value="ECO:0007669"/>
    <property type="project" value="InterPro"/>
</dbReference>
<dbReference type="SUPFAM" id="SSF52540">
    <property type="entry name" value="P-loop containing nucleoside triphosphate hydrolases"/>
    <property type="match status" value="1"/>
</dbReference>
<organism evidence="2 3">
    <name type="scientific">Chondromyces apiculatus DSM 436</name>
    <dbReference type="NCBI Taxonomy" id="1192034"/>
    <lineage>
        <taxon>Bacteria</taxon>
        <taxon>Pseudomonadati</taxon>
        <taxon>Myxococcota</taxon>
        <taxon>Polyangia</taxon>
        <taxon>Polyangiales</taxon>
        <taxon>Polyangiaceae</taxon>
        <taxon>Chondromyces</taxon>
    </lineage>
</organism>
<dbReference type="GO" id="GO:0005524">
    <property type="term" value="F:ATP binding"/>
    <property type="evidence" value="ECO:0007669"/>
    <property type="project" value="InterPro"/>
</dbReference>
<dbReference type="Gene3D" id="3.40.50.300">
    <property type="entry name" value="P-loop containing nucleotide triphosphate hydrolases"/>
    <property type="match status" value="2"/>
</dbReference>
<dbReference type="InterPro" id="IPR003959">
    <property type="entry name" value="ATPase_AAA_core"/>
</dbReference>
<protein>
    <recommendedName>
        <fullName evidence="1">AAA+ ATPase domain-containing protein</fullName>
    </recommendedName>
</protein>